<evidence type="ECO:0000256" key="1">
    <source>
        <dbReference type="SAM" id="MobiDB-lite"/>
    </source>
</evidence>
<feature type="compositionally biased region" description="Polar residues" evidence="1">
    <location>
        <begin position="91"/>
        <end position="101"/>
    </location>
</feature>
<sequence>MKIPQTRKEANGPNIYTRQIQQEVIKLNEENIEKARDLIEEGKTRRSPRNLHPSDEESYKSKKRRYAQIWFDQECYKERKENIACTTHSKNLQTTGRPNQVTRKEKELQRNTKKEKRRIYRKTRKKASGGRKIKSVYSIEKENLTHNRRNSHTKMGKGHFSDLLNKQDMDRAYDLDKTKLTQIQEPITSQELRKAINGGNNKKSAGPRQHLHGTPQRIARQLRGTMERLDEQMHTERRNSGEMEHSDPKDTI</sequence>
<feature type="region of interest" description="Disordered" evidence="1">
    <location>
        <begin position="91"/>
        <end position="132"/>
    </location>
</feature>
<feature type="region of interest" description="Disordered" evidence="1">
    <location>
        <begin position="38"/>
        <end position="63"/>
    </location>
</feature>
<feature type="region of interest" description="Disordered" evidence="1">
    <location>
        <begin position="231"/>
        <end position="252"/>
    </location>
</feature>
<evidence type="ECO:0000313" key="3">
    <source>
        <dbReference type="Proteomes" id="UP001233999"/>
    </source>
</evidence>
<dbReference type="EMBL" id="JASPKZ010007380">
    <property type="protein sequence ID" value="KAJ9584640.1"/>
    <property type="molecule type" value="Genomic_DNA"/>
</dbReference>
<comment type="caution">
    <text evidence="2">The sequence shown here is derived from an EMBL/GenBank/DDBJ whole genome shotgun (WGS) entry which is preliminary data.</text>
</comment>
<feature type="compositionally biased region" description="Basic and acidic residues" evidence="1">
    <location>
        <begin position="102"/>
        <end position="112"/>
    </location>
</feature>
<keyword evidence="3" id="KW-1185">Reference proteome</keyword>
<gene>
    <name evidence="2" type="ORF">L9F63_021018</name>
</gene>
<accession>A0AAD7ZQC7</accession>
<reference evidence="2" key="2">
    <citation type="submission" date="2023-05" db="EMBL/GenBank/DDBJ databases">
        <authorList>
            <person name="Fouks B."/>
        </authorList>
    </citation>
    <scope>NUCLEOTIDE SEQUENCE</scope>
    <source>
        <strain evidence="2">Stay&amp;Tobe</strain>
        <tissue evidence="2">Testes</tissue>
    </source>
</reference>
<dbReference type="AlphaFoldDB" id="A0AAD7ZQC7"/>
<dbReference type="Proteomes" id="UP001233999">
    <property type="component" value="Unassembled WGS sequence"/>
</dbReference>
<organism evidence="2 3">
    <name type="scientific">Diploptera punctata</name>
    <name type="common">Pacific beetle cockroach</name>
    <dbReference type="NCBI Taxonomy" id="6984"/>
    <lineage>
        <taxon>Eukaryota</taxon>
        <taxon>Metazoa</taxon>
        <taxon>Ecdysozoa</taxon>
        <taxon>Arthropoda</taxon>
        <taxon>Hexapoda</taxon>
        <taxon>Insecta</taxon>
        <taxon>Pterygota</taxon>
        <taxon>Neoptera</taxon>
        <taxon>Polyneoptera</taxon>
        <taxon>Dictyoptera</taxon>
        <taxon>Blattodea</taxon>
        <taxon>Blaberoidea</taxon>
        <taxon>Blaberidae</taxon>
        <taxon>Diplopterinae</taxon>
        <taxon>Diploptera</taxon>
    </lineage>
</organism>
<protein>
    <submittedName>
        <fullName evidence="2">Uncharacterized protein</fullName>
    </submittedName>
</protein>
<reference evidence="2" key="1">
    <citation type="journal article" date="2023" name="IScience">
        <title>Live-bearing cockroach genome reveals convergent evolutionary mechanisms linked to viviparity in insects and beyond.</title>
        <authorList>
            <person name="Fouks B."/>
            <person name="Harrison M.C."/>
            <person name="Mikhailova A.A."/>
            <person name="Marchal E."/>
            <person name="English S."/>
            <person name="Carruthers M."/>
            <person name="Jennings E.C."/>
            <person name="Chiamaka E.L."/>
            <person name="Frigard R.A."/>
            <person name="Pippel M."/>
            <person name="Attardo G.M."/>
            <person name="Benoit J.B."/>
            <person name="Bornberg-Bauer E."/>
            <person name="Tobe S.S."/>
        </authorList>
    </citation>
    <scope>NUCLEOTIDE SEQUENCE</scope>
    <source>
        <strain evidence="2">Stay&amp;Tobe</strain>
    </source>
</reference>
<proteinExistence type="predicted"/>
<evidence type="ECO:0000313" key="2">
    <source>
        <dbReference type="EMBL" id="KAJ9584640.1"/>
    </source>
</evidence>
<name>A0AAD7ZQC7_DIPPU</name>
<feature type="compositionally biased region" description="Basic residues" evidence="1">
    <location>
        <begin position="113"/>
        <end position="132"/>
    </location>
</feature>